<keyword evidence="1" id="KW-0732">Signal</keyword>
<dbReference type="GO" id="GO:0005737">
    <property type="term" value="C:cytoplasm"/>
    <property type="evidence" value="ECO:0007669"/>
    <property type="project" value="TreeGrafter"/>
</dbReference>
<comment type="caution">
    <text evidence="3">The sequence shown here is derived from an EMBL/GenBank/DDBJ whole genome shotgun (WGS) entry which is preliminary data.</text>
</comment>
<dbReference type="Pfam" id="PF01419">
    <property type="entry name" value="Jacalin"/>
    <property type="match status" value="1"/>
</dbReference>
<protein>
    <recommendedName>
        <fullName evidence="2">Jacalin-type lectin domain-containing protein</fullName>
    </recommendedName>
</protein>
<dbReference type="InterPro" id="IPR000300">
    <property type="entry name" value="IPPc"/>
</dbReference>
<dbReference type="Proteomes" id="UP000701801">
    <property type="component" value="Unassembled WGS sequence"/>
</dbReference>
<feature type="signal peptide" evidence="1">
    <location>
        <begin position="1"/>
        <end position="19"/>
    </location>
</feature>
<evidence type="ECO:0000313" key="3">
    <source>
        <dbReference type="EMBL" id="CAG8978052.1"/>
    </source>
</evidence>
<name>A0A9N9LT33_9HELO</name>
<gene>
    <name evidence="3" type="ORF">HYALB_00000723</name>
</gene>
<dbReference type="AlphaFoldDB" id="A0A9N9LT33"/>
<dbReference type="GO" id="GO:0004767">
    <property type="term" value="F:sphingomyelin phosphodiesterase activity"/>
    <property type="evidence" value="ECO:0007669"/>
    <property type="project" value="InterPro"/>
</dbReference>
<dbReference type="SMART" id="SM00915">
    <property type="entry name" value="Jacalin"/>
    <property type="match status" value="1"/>
</dbReference>
<feature type="domain" description="Jacalin-type lectin" evidence="2">
    <location>
        <begin position="307"/>
        <end position="435"/>
    </location>
</feature>
<dbReference type="Gene3D" id="3.60.10.10">
    <property type="entry name" value="Endonuclease/exonuclease/phosphatase"/>
    <property type="match status" value="1"/>
</dbReference>
<dbReference type="CDD" id="cd09615">
    <property type="entry name" value="Jacalin_EEP"/>
    <property type="match status" value="1"/>
</dbReference>
<dbReference type="SUPFAM" id="SSF51101">
    <property type="entry name" value="Mannose-binding lectins"/>
    <property type="match status" value="1"/>
</dbReference>
<evidence type="ECO:0000313" key="4">
    <source>
        <dbReference type="Proteomes" id="UP000701801"/>
    </source>
</evidence>
<dbReference type="InterPro" id="IPR036404">
    <property type="entry name" value="Jacalin-like_lectin_dom_sf"/>
</dbReference>
<accession>A0A9N9LT33</accession>
<sequence length="436" mass="47184">MVALNFGLSVAALVSFVSAQATGGDFNILAFNVAGLPAILNGNEVPGDKATNAGTIGTLFTKYDYDIINMQEDFAFHSYIYATDKHPFRTPTSGTVVVGSGLNTISNFNWVDFRREKWDTCSNASGADCLTPKGFTFMRVAVSEGVYVDMYNLHTDAGTESSDLTARAANLKQVADYIDTWSSGNSVIVYGDTNSRYTRIPDKITVFRTQNGMTDAFVELMRGGVEPTVETICTNPPTVRDCETVDKVFYRGSKQLSMTGTYFNYESSKFLQADGSILSDHNPITVNFTWSANPTRRQSPFFGGPHGTWFNDLEALPESPRATVITFRGGDRVDSVSLALASGQSFTHGGTGGTSRSLVLNSGEYWSSARLCQGQKSGQTRIFSITATTSTGRTLSSGESTSDCVTYSTPAGWGIVGYLGQDGDEIDQLAFLYAPY</sequence>
<dbReference type="PANTHER" id="PTHR16320">
    <property type="entry name" value="SPHINGOMYELINASE FAMILY MEMBER"/>
    <property type="match status" value="1"/>
</dbReference>
<dbReference type="GO" id="GO:0046856">
    <property type="term" value="P:phosphatidylinositol dephosphorylation"/>
    <property type="evidence" value="ECO:0007669"/>
    <property type="project" value="InterPro"/>
</dbReference>
<dbReference type="Gene3D" id="2.100.10.30">
    <property type="entry name" value="Jacalin-like lectin domain"/>
    <property type="match status" value="1"/>
</dbReference>
<dbReference type="InterPro" id="IPR036691">
    <property type="entry name" value="Endo/exonu/phosph_ase_sf"/>
</dbReference>
<dbReference type="InterPro" id="IPR038772">
    <property type="entry name" value="Sph/SMPD2-like"/>
</dbReference>
<dbReference type="InterPro" id="IPR001229">
    <property type="entry name" value="Jacalin-like_lectin_dom"/>
</dbReference>
<evidence type="ECO:0000256" key="1">
    <source>
        <dbReference type="SAM" id="SignalP"/>
    </source>
</evidence>
<dbReference type="Pfam" id="PF22669">
    <property type="entry name" value="Exo_endo_phos2"/>
    <property type="match status" value="1"/>
</dbReference>
<dbReference type="PANTHER" id="PTHR16320:SF1">
    <property type="entry name" value="SPHINGOMYELINASE DDB_G0288017"/>
    <property type="match status" value="1"/>
</dbReference>
<reference evidence="3" key="1">
    <citation type="submission" date="2021-07" db="EMBL/GenBank/DDBJ databases">
        <authorList>
            <person name="Durling M."/>
        </authorList>
    </citation>
    <scope>NUCLEOTIDE SEQUENCE</scope>
</reference>
<dbReference type="SUPFAM" id="SSF56219">
    <property type="entry name" value="DNase I-like"/>
    <property type="match status" value="1"/>
</dbReference>
<organism evidence="3 4">
    <name type="scientific">Hymenoscyphus albidus</name>
    <dbReference type="NCBI Taxonomy" id="595503"/>
    <lineage>
        <taxon>Eukaryota</taxon>
        <taxon>Fungi</taxon>
        <taxon>Dikarya</taxon>
        <taxon>Ascomycota</taxon>
        <taxon>Pezizomycotina</taxon>
        <taxon>Leotiomycetes</taxon>
        <taxon>Helotiales</taxon>
        <taxon>Helotiaceae</taxon>
        <taxon>Hymenoscyphus</taxon>
    </lineage>
</organism>
<proteinExistence type="predicted"/>
<dbReference type="OrthoDB" id="40902at2759"/>
<keyword evidence="4" id="KW-1185">Reference proteome</keyword>
<feature type="chain" id="PRO_5040380029" description="Jacalin-type lectin domain-containing protein" evidence="1">
    <location>
        <begin position="20"/>
        <end position="436"/>
    </location>
</feature>
<dbReference type="EMBL" id="CAJVRM010000240">
    <property type="protein sequence ID" value="CAG8978052.1"/>
    <property type="molecule type" value="Genomic_DNA"/>
</dbReference>
<evidence type="ECO:0000259" key="2">
    <source>
        <dbReference type="SMART" id="SM00915"/>
    </source>
</evidence>
<dbReference type="GO" id="GO:0016791">
    <property type="term" value="F:phosphatase activity"/>
    <property type="evidence" value="ECO:0007669"/>
    <property type="project" value="InterPro"/>
</dbReference>